<dbReference type="Proteomes" id="UP001168972">
    <property type="component" value="Unassembled WGS sequence"/>
</dbReference>
<evidence type="ECO:0000313" key="2">
    <source>
        <dbReference type="EMBL" id="KAK0156750.1"/>
    </source>
</evidence>
<dbReference type="AlphaFoldDB" id="A0AA39EWI2"/>
<comment type="caution">
    <text evidence="2">The sequence shown here is derived from an EMBL/GenBank/DDBJ whole genome shotgun (WGS) entry which is preliminary data.</text>
</comment>
<feature type="non-terminal residue" evidence="2">
    <location>
        <position position="1"/>
    </location>
</feature>
<reference evidence="2" key="1">
    <citation type="journal article" date="2023" name="bioRxiv">
        <title>Scaffold-level genome assemblies of two parasitoid biocontrol wasps reveal the parthenogenesis mechanism and an associated novel virus.</title>
        <authorList>
            <person name="Inwood S."/>
            <person name="Skelly J."/>
            <person name="Guhlin J."/>
            <person name="Harrop T."/>
            <person name="Goldson S."/>
            <person name="Dearden P."/>
        </authorList>
    </citation>
    <scope>NUCLEOTIDE SEQUENCE</scope>
    <source>
        <strain evidence="2">Lincoln</strain>
        <tissue evidence="2">Whole body</tissue>
    </source>
</reference>
<sequence>CIILGLFLLISVGTWLDLTMNDVKGESNFVMDILQCFSAQRNFKNFRTITYNHKGLDSIHLFRFILMSLTIIVHRQLQFLANPMVNSEYFEAVSKKVPAL</sequence>
<dbReference type="EMBL" id="JAQQBR010003256">
    <property type="protein sequence ID" value="KAK0156750.1"/>
    <property type="molecule type" value="Genomic_DNA"/>
</dbReference>
<keyword evidence="1" id="KW-0732">Signal</keyword>
<feature type="chain" id="PRO_5041404937" evidence="1">
    <location>
        <begin position="26"/>
        <end position="100"/>
    </location>
</feature>
<feature type="non-terminal residue" evidence="2">
    <location>
        <position position="100"/>
    </location>
</feature>
<proteinExistence type="predicted"/>
<gene>
    <name evidence="2" type="ORF">PV327_011651</name>
</gene>
<keyword evidence="3" id="KW-1185">Reference proteome</keyword>
<reference evidence="2" key="2">
    <citation type="submission" date="2023-03" db="EMBL/GenBank/DDBJ databases">
        <authorList>
            <person name="Inwood S.N."/>
            <person name="Skelly J.G."/>
            <person name="Guhlin J."/>
            <person name="Harrop T.W.R."/>
            <person name="Goldson S.G."/>
            <person name="Dearden P.K."/>
        </authorList>
    </citation>
    <scope>NUCLEOTIDE SEQUENCE</scope>
    <source>
        <strain evidence="2">Lincoln</strain>
        <tissue evidence="2">Whole body</tissue>
    </source>
</reference>
<evidence type="ECO:0000313" key="3">
    <source>
        <dbReference type="Proteomes" id="UP001168972"/>
    </source>
</evidence>
<name>A0AA39EWI2_MICHY</name>
<feature type="signal peptide" evidence="1">
    <location>
        <begin position="1"/>
        <end position="25"/>
    </location>
</feature>
<protein>
    <submittedName>
        <fullName evidence="2">Uncharacterized protein</fullName>
    </submittedName>
</protein>
<organism evidence="2 3">
    <name type="scientific">Microctonus hyperodae</name>
    <name type="common">Parasitoid wasp</name>
    <dbReference type="NCBI Taxonomy" id="165561"/>
    <lineage>
        <taxon>Eukaryota</taxon>
        <taxon>Metazoa</taxon>
        <taxon>Ecdysozoa</taxon>
        <taxon>Arthropoda</taxon>
        <taxon>Hexapoda</taxon>
        <taxon>Insecta</taxon>
        <taxon>Pterygota</taxon>
        <taxon>Neoptera</taxon>
        <taxon>Endopterygota</taxon>
        <taxon>Hymenoptera</taxon>
        <taxon>Apocrita</taxon>
        <taxon>Ichneumonoidea</taxon>
        <taxon>Braconidae</taxon>
        <taxon>Euphorinae</taxon>
        <taxon>Microctonus</taxon>
    </lineage>
</organism>
<evidence type="ECO:0000256" key="1">
    <source>
        <dbReference type="SAM" id="SignalP"/>
    </source>
</evidence>
<accession>A0AA39EWI2</accession>